<keyword evidence="1" id="KW-0328">Glycosyltransferase</keyword>
<reference evidence="4 5" key="1">
    <citation type="submission" date="2018-12" db="EMBL/GenBank/DDBJ databases">
        <title>The Draft Genome Sequence of the Soil Bacterium Pedobacter tournemirensis R1.</title>
        <authorList>
            <person name="He J."/>
        </authorList>
    </citation>
    <scope>NUCLEOTIDE SEQUENCE [LARGE SCALE GENOMIC DNA]</scope>
    <source>
        <strain evidence="4 5">R1</strain>
    </source>
</reference>
<dbReference type="GO" id="GO:0046872">
    <property type="term" value="F:metal ion binding"/>
    <property type="evidence" value="ECO:0007669"/>
    <property type="project" value="UniProtKB-KW"/>
</dbReference>
<dbReference type="SUPFAM" id="SSF53448">
    <property type="entry name" value="Nucleotide-diphospho-sugar transferases"/>
    <property type="match status" value="1"/>
</dbReference>
<dbReference type="PANTHER" id="PTHR13778:SF47">
    <property type="entry name" value="LIPOPOLYSACCHARIDE 1,3-GALACTOSYLTRANSFERASE"/>
    <property type="match status" value="1"/>
</dbReference>
<dbReference type="Gene3D" id="3.90.550.10">
    <property type="entry name" value="Spore Coat Polysaccharide Biosynthesis Protein SpsA, Chain A"/>
    <property type="match status" value="1"/>
</dbReference>
<keyword evidence="2 4" id="KW-0808">Transferase</keyword>
<dbReference type="RefSeq" id="WP_128767403.1">
    <property type="nucleotide sequence ID" value="NZ_RXOC01000001.1"/>
</dbReference>
<dbReference type="InterPro" id="IPR029044">
    <property type="entry name" value="Nucleotide-diphossugar_trans"/>
</dbReference>
<keyword evidence="3" id="KW-0479">Metal-binding</keyword>
<gene>
    <name evidence="4" type="ORF">EKH83_00390</name>
</gene>
<sequence>MDKITIVSVCDDHYSILLAVLIKSIEINHKTSEAIDYYIVSDNISAKNKRRIRESVANNMIKLHWIEMADAVPAGMKLPGDRSTYPMNIYVRLFIPYFLPADIEKALYLDVDMLALEDISILFNTDLDGKPIAAAVDYVAKKIGSPYGGIKNYKELGLDPEGKYLNSGLILIDNNRWRDQEISEKIINCVSDNKSFADFPDQYGYNVVLAGRWLELDERWNFFVSAPEERPPFLIHYIHRKPIYKSYPYKERYREIFYKYLALTHFKDHKPIGEPLRYIKKLRNVFQKVWVGIS</sequence>
<dbReference type="Pfam" id="PF01501">
    <property type="entry name" value="Glyco_transf_8"/>
    <property type="match status" value="1"/>
</dbReference>
<evidence type="ECO:0000256" key="3">
    <source>
        <dbReference type="ARBA" id="ARBA00022723"/>
    </source>
</evidence>
<protein>
    <submittedName>
        <fullName evidence="4">Glycosyltransferase family 8 protein</fullName>
    </submittedName>
</protein>
<dbReference type="InterPro" id="IPR002495">
    <property type="entry name" value="Glyco_trans_8"/>
</dbReference>
<dbReference type="CDD" id="cd04194">
    <property type="entry name" value="GT8_A4GalT_like"/>
    <property type="match status" value="1"/>
</dbReference>
<proteinExistence type="predicted"/>
<dbReference type="EMBL" id="RXOC01000001">
    <property type="protein sequence ID" value="RXF72218.1"/>
    <property type="molecule type" value="Genomic_DNA"/>
</dbReference>
<evidence type="ECO:0000313" key="4">
    <source>
        <dbReference type="EMBL" id="RXF72218.1"/>
    </source>
</evidence>
<dbReference type="PANTHER" id="PTHR13778">
    <property type="entry name" value="GLYCOSYLTRANSFERASE 8 DOMAIN-CONTAINING PROTEIN"/>
    <property type="match status" value="1"/>
</dbReference>
<dbReference type="GO" id="GO:0016757">
    <property type="term" value="F:glycosyltransferase activity"/>
    <property type="evidence" value="ECO:0007669"/>
    <property type="project" value="UniProtKB-KW"/>
</dbReference>
<accession>A0A4Q0MFG4</accession>
<comment type="caution">
    <text evidence="4">The sequence shown here is derived from an EMBL/GenBank/DDBJ whole genome shotgun (WGS) entry which is preliminary data.</text>
</comment>
<name>A0A4Q0MFG4_9SPHI</name>
<dbReference type="Proteomes" id="UP000290848">
    <property type="component" value="Unassembled WGS sequence"/>
</dbReference>
<dbReference type="InterPro" id="IPR050748">
    <property type="entry name" value="Glycosyltrans_8_dom-fam"/>
</dbReference>
<evidence type="ECO:0000256" key="1">
    <source>
        <dbReference type="ARBA" id="ARBA00022676"/>
    </source>
</evidence>
<evidence type="ECO:0000256" key="2">
    <source>
        <dbReference type="ARBA" id="ARBA00022679"/>
    </source>
</evidence>
<evidence type="ECO:0000313" key="5">
    <source>
        <dbReference type="Proteomes" id="UP000290848"/>
    </source>
</evidence>
<organism evidence="4 5">
    <name type="scientific">Arcticibacter tournemirensis</name>
    <dbReference type="NCBI Taxonomy" id="699437"/>
    <lineage>
        <taxon>Bacteria</taxon>
        <taxon>Pseudomonadati</taxon>
        <taxon>Bacteroidota</taxon>
        <taxon>Sphingobacteriia</taxon>
        <taxon>Sphingobacteriales</taxon>
        <taxon>Sphingobacteriaceae</taxon>
        <taxon>Arcticibacter</taxon>
    </lineage>
</organism>
<dbReference type="AlphaFoldDB" id="A0A4Q0MFG4"/>